<feature type="signal peptide" evidence="1">
    <location>
        <begin position="1"/>
        <end position="18"/>
    </location>
</feature>
<proteinExistence type="predicted"/>
<organism evidence="2 3">
    <name type="scientific">Ambispora gerdemannii</name>
    <dbReference type="NCBI Taxonomy" id="144530"/>
    <lineage>
        <taxon>Eukaryota</taxon>
        <taxon>Fungi</taxon>
        <taxon>Fungi incertae sedis</taxon>
        <taxon>Mucoromycota</taxon>
        <taxon>Glomeromycotina</taxon>
        <taxon>Glomeromycetes</taxon>
        <taxon>Archaeosporales</taxon>
        <taxon>Ambisporaceae</taxon>
        <taxon>Ambispora</taxon>
    </lineage>
</organism>
<evidence type="ECO:0000313" key="2">
    <source>
        <dbReference type="EMBL" id="CAG8518792.1"/>
    </source>
</evidence>
<dbReference type="Proteomes" id="UP000789831">
    <property type="component" value="Unassembled WGS sequence"/>
</dbReference>
<reference evidence="2" key="1">
    <citation type="submission" date="2021-06" db="EMBL/GenBank/DDBJ databases">
        <authorList>
            <person name="Kallberg Y."/>
            <person name="Tangrot J."/>
            <person name="Rosling A."/>
        </authorList>
    </citation>
    <scope>NUCLEOTIDE SEQUENCE</scope>
    <source>
        <strain evidence="2">MT106</strain>
    </source>
</reference>
<gene>
    <name evidence="2" type="ORF">AGERDE_LOCUS5124</name>
</gene>
<dbReference type="EMBL" id="CAJVPL010000657">
    <property type="protein sequence ID" value="CAG8518792.1"/>
    <property type="molecule type" value="Genomic_DNA"/>
</dbReference>
<name>A0A9N9FA02_9GLOM</name>
<evidence type="ECO:0000313" key="3">
    <source>
        <dbReference type="Proteomes" id="UP000789831"/>
    </source>
</evidence>
<comment type="caution">
    <text evidence="2">The sequence shown here is derived from an EMBL/GenBank/DDBJ whole genome shotgun (WGS) entry which is preliminary data.</text>
</comment>
<keyword evidence="3" id="KW-1185">Reference proteome</keyword>
<dbReference type="AlphaFoldDB" id="A0A9N9FA02"/>
<protein>
    <submittedName>
        <fullName evidence="2">6086_t:CDS:1</fullName>
    </submittedName>
</protein>
<accession>A0A9N9FA02</accession>
<sequence>MTKNSNLFLIIALILVYSHPLLELQRQFLKSATVGHKSQHVQLIKLIQNVFFSVNSLLHNFHQNHSPSTPIKVLKPRFTVNVPLGGSSPIQLDVYDIALQSDLDSGVKNVLDAWFRISDPSTFLCSALIAPS</sequence>
<feature type="chain" id="PRO_5040237342" evidence="1">
    <location>
        <begin position="19"/>
        <end position="132"/>
    </location>
</feature>
<keyword evidence="1" id="KW-0732">Signal</keyword>
<evidence type="ECO:0000256" key="1">
    <source>
        <dbReference type="SAM" id="SignalP"/>
    </source>
</evidence>